<evidence type="ECO:0000313" key="2">
    <source>
        <dbReference type="Proteomes" id="UP000238157"/>
    </source>
</evidence>
<dbReference type="InterPro" id="IPR024078">
    <property type="entry name" value="LmbE-like_dom_sf"/>
</dbReference>
<evidence type="ECO:0000313" key="1">
    <source>
        <dbReference type="EMBL" id="PRY90805.1"/>
    </source>
</evidence>
<comment type="caution">
    <text evidence="1">The sequence shown here is derived from an EMBL/GenBank/DDBJ whole genome shotgun (WGS) entry which is preliminary data.</text>
</comment>
<dbReference type="Pfam" id="PF02585">
    <property type="entry name" value="PIG-L"/>
    <property type="match status" value="1"/>
</dbReference>
<dbReference type="GO" id="GO:0016811">
    <property type="term" value="F:hydrolase activity, acting on carbon-nitrogen (but not peptide) bonds, in linear amides"/>
    <property type="evidence" value="ECO:0007669"/>
    <property type="project" value="TreeGrafter"/>
</dbReference>
<dbReference type="EMBL" id="PVTR01000001">
    <property type="protein sequence ID" value="PRY90805.1"/>
    <property type="molecule type" value="Genomic_DNA"/>
</dbReference>
<dbReference type="RefSeq" id="WP_106132015.1">
    <property type="nucleotide sequence ID" value="NZ_PVTR01000001.1"/>
</dbReference>
<dbReference type="SUPFAM" id="SSF102588">
    <property type="entry name" value="LmbE-like"/>
    <property type="match status" value="1"/>
</dbReference>
<organism evidence="1 2">
    <name type="scientific">Mongoliibacter ruber</name>
    <dbReference type="NCBI Taxonomy" id="1750599"/>
    <lineage>
        <taxon>Bacteria</taxon>
        <taxon>Pseudomonadati</taxon>
        <taxon>Bacteroidota</taxon>
        <taxon>Cytophagia</taxon>
        <taxon>Cytophagales</taxon>
        <taxon>Cyclobacteriaceae</taxon>
        <taxon>Mongoliibacter</taxon>
    </lineage>
</organism>
<dbReference type="PANTHER" id="PTHR12993:SF30">
    <property type="entry name" value="N-ACETYL-ALPHA-D-GLUCOSAMINYL L-MALATE DEACETYLASE 1"/>
    <property type="match status" value="1"/>
</dbReference>
<dbReference type="InterPro" id="IPR003737">
    <property type="entry name" value="GlcNAc_PI_deacetylase-related"/>
</dbReference>
<dbReference type="PANTHER" id="PTHR12993">
    <property type="entry name" value="N-ACETYLGLUCOSAMINYL-PHOSPHATIDYLINOSITOL DE-N-ACETYLASE-RELATED"/>
    <property type="match status" value="1"/>
</dbReference>
<protein>
    <submittedName>
        <fullName evidence="1">Bacillithiol biosynthesis deacetylase BshB1</fullName>
    </submittedName>
</protein>
<gene>
    <name evidence="1" type="ORF">CLW00_101479</name>
</gene>
<dbReference type="OrthoDB" id="9778719at2"/>
<dbReference type="Gene3D" id="3.40.50.10320">
    <property type="entry name" value="LmbE-like"/>
    <property type="match status" value="1"/>
</dbReference>
<dbReference type="GO" id="GO:0071793">
    <property type="term" value="P:bacillithiol biosynthetic process"/>
    <property type="evidence" value="ECO:0007669"/>
    <property type="project" value="InterPro"/>
</dbReference>
<dbReference type="AlphaFoldDB" id="A0A2T0WVT9"/>
<proteinExistence type="predicted"/>
<dbReference type="Proteomes" id="UP000238157">
    <property type="component" value="Unassembled WGS sequence"/>
</dbReference>
<dbReference type="GO" id="GO:0019213">
    <property type="term" value="F:deacetylase activity"/>
    <property type="evidence" value="ECO:0007669"/>
    <property type="project" value="InterPro"/>
</dbReference>
<accession>A0A2T0WVT9</accession>
<keyword evidence="2" id="KW-1185">Reference proteome</keyword>
<reference evidence="1 2" key="1">
    <citation type="submission" date="2018-03" db="EMBL/GenBank/DDBJ databases">
        <title>Genomic Encyclopedia of Archaeal and Bacterial Type Strains, Phase II (KMG-II): from individual species to whole genera.</title>
        <authorList>
            <person name="Goeker M."/>
        </authorList>
    </citation>
    <scope>NUCLEOTIDE SEQUENCE [LARGE SCALE GENOMIC DNA]</scope>
    <source>
        <strain evidence="1 2">DSM 27929</strain>
    </source>
</reference>
<dbReference type="InterPro" id="IPR023842">
    <property type="entry name" value="Bacillithiol_biosynth_BshB1"/>
</dbReference>
<sequence>MKLDILVIAAHPDDSELACSGTIASHIDKGYKVGVLDLTQGEMGTRGTPEIRLEESKEAAEKLGLSMRENLKFKDVFFKDDFEHQVQIVRYLRKYKPEIVLANAVTDRHPDHGKGGVLASKACFMSGLRKIETEWDGQPQDVWRPQYIYHYIQNNYIQPDFVVDVTEFWDKKMESIKAFKSQFYDPNSKEPESFISSSGFLDFIDARGKEFGHSINTIYGEGFTVERMIGISDLFNLK</sequence>
<name>A0A2T0WVT9_9BACT</name>
<dbReference type="NCBIfam" id="TIGR04001">
    <property type="entry name" value="thiol_BshB1"/>
    <property type="match status" value="1"/>
</dbReference>